<comment type="caution">
    <text evidence="1">The sequence shown here is derived from an EMBL/GenBank/DDBJ whole genome shotgun (WGS) entry which is preliminary data.</text>
</comment>
<organism evidence="1 2">
    <name type="scientific">Quercus suber</name>
    <name type="common">Cork oak</name>
    <dbReference type="NCBI Taxonomy" id="58331"/>
    <lineage>
        <taxon>Eukaryota</taxon>
        <taxon>Viridiplantae</taxon>
        <taxon>Streptophyta</taxon>
        <taxon>Embryophyta</taxon>
        <taxon>Tracheophyta</taxon>
        <taxon>Spermatophyta</taxon>
        <taxon>Magnoliopsida</taxon>
        <taxon>eudicotyledons</taxon>
        <taxon>Gunneridae</taxon>
        <taxon>Pentapetalae</taxon>
        <taxon>rosids</taxon>
        <taxon>fabids</taxon>
        <taxon>Fagales</taxon>
        <taxon>Fagaceae</taxon>
        <taxon>Quercus</taxon>
    </lineage>
</organism>
<proteinExistence type="predicted"/>
<name>A0AAW0JBD5_QUESU</name>
<evidence type="ECO:0000313" key="1">
    <source>
        <dbReference type="EMBL" id="KAK7824164.1"/>
    </source>
</evidence>
<dbReference type="Proteomes" id="UP000237347">
    <property type="component" value="Unassembled WGS sequence"/>
</dbReference>
<keyword evidence="2" id="KW-1185">Reference proteome</keyword>
<dbReference type="AlphaFoldDB" id="A0AAW0JBD5"/>
<protein>
    <submittedName>
        <fullName evidence="1">Uncharacterized protein</fullName>
    </submittedName>
</protein>
<evidence type="ECO:0000313" key="2">
    <source>
        <dbReference type="Proteomes" id="UP000237347"/>
    </source>
</evidence>
<reference evidence="1 2" key="1">
    <citation type="journal article" date="2018" name="Sci. Data">
        <title>The draft genome sequence of cork oak.</title>
        <authorList>
            <person name="Ramos A.M."/>
            <person name="Usie A."/>
            <person name="Barbosa P."/>
            <person name="Barros P.M."/>
            <person name="Capote T."/>
            <person name="Chaves I."/>
            <person name="Simoes F."/>
            <person name="Abreu I."/>
            <person name="Carrasquinho I."/>
            <person name="Faro C."/>
            <person name="Guimaraes J.B."/>
            <person name="Mendonca D."/>
            <person name="Nobrega F."/>
            <person name="Rodrigues L."/>
            <person name="Saibo N.J.M."/>
            <person name="Varela M.C."/>
            <person name="Egas C."/>
            <person name="Matos J."/>
            <person name="Miguel C.M."/>
            <person name="Oliveira M.M."/>
            <person name="Ricardo C.P."/>
            <person name="Goncalves S."/>
        </authorList>
    </citation>
    <scope>NUCLEOTIDE SEQUENCE [LARGE SCALE GENOMIC DNA]</scope>
    <source>
        <strain evidence="2">cv. HL8</strain>
    </source>
</reference>
<gene>
    <name evidence="1" type="ORF">CFP56_034700</name>
</gene>
<accession>A0AAW0JBD5</accession>
<sequence>MNWGKTNGNFCLWSVEEKDQRILDEYLEYKRQIENENKQTPRHLYTSKHSMQMQLDITKANGNKYLCYLVYGYPYFELLRRVSGNRFYGRTKSKFVVYLHETWTFKIVATLTFVAISLNYRDKNKASCNPYLSNTKVSFIVNDRVPYV</sequence>
<dbReference type="EMBL" id="PKMF04000611">
    <property type="protein sequence ID" value="KAK7824164.1"/>
    <property type="molecule type" value="Genomic_DNA"/>
</dbReference>